<accession>A0A087HIC5</accession>
<dbReference type="PROSITE" id="PS51903">
    <property type="entry name" value="CLP_R"/>
    <property type="match status" value="1"/>
</dbReference>
<feature type="non-terminal residue" evidence="3">
    <location>
        <position position="44"/>
    </location>
</feature>
<dbReference type="eggNOG" id="KOG1051">
    <property type="taxonomic scope" value="Eukaryota"/>
</dbReference>
<dbReference type="Gramene" id="KFK41877">
    <property type="protein sequence ID" value="KFK41877"/>
    <property type="gene ID" value="AALP_AA2G183300"/>
</dbReference>
<gene>
    <name evidence="3" type="ordered locus">AALP_Aa2g183300</name>
</gene>
<dbReference type="InterPro" id="IPR004176">
    <property type="entry name" value="Clp_R_N"/>
</dbReference>
<evidence type="ECO:0000256" key="1">
    <source>
        <dbReference type="PROSITE-ProRule" id="PRU01251"/>
    </source>
</evidence>
<dbReference type="InterPro" id="IPR036628">
    <property type="entry name" value="Clp_N_dom_sf"/>
</dbReference>
<name>A0A087HIC5_ARAAL</name>
<reference evidence="4" key="1">
    <citation type="journal article" date="2015" name="Nat. Plants">
        <title>Genome expansion of Arabis alpina linked with retrotransposition and reduced symmetric DNA methylation.</title>
        <authorList>
            <person name="Willing E.M."/>
            <person name="Rawat V."/>
            <person name="Mandakova T."/>
            <person name="Maumus F."/>
            <person name="James G.V."/>
            <person name="Nordstroem K.J."/>
            <person name="Becker C."/>
            <person name="Warthmann N."/>
            <person name="Chica C."/>
            <person name="Szarzynska B."/>
            <person name="Zytnicki M."/>
            <person name="Albani M.C."/>
            <person name="Kiefer C."/>
            <person name="Bergonzi S."/>
            <person name="Castaings L."/>
            <person name="Mateos J.L."/>
            <person name="Berns M.C."/>
            <person name="Bujdoso N."/>
            <person name="Piofczyk T."/>
            <person name="de Lorenzo L."/>
            <person name="Barrero-Sicilia C."/>
            <person name="Mateos I."/>
            <person name="Piednoel M."/>
            <person name="Hagmann J."/>
            <person name="Chen-Min-Tao R."/>
            <person name="Iglesias-Fernandez R."/>
            <person name="Schuster S.C."/>
            <person name="Alonso-Blanco C."/>
            <person name="Roudier F."/>
            <person name="Carbonero P."/>
            <person name="Paz-Ares J."/>
            <person name="Davis S.J."/>
            <person name="Pecinka A."/>
            <person name="Quesneville H."/>
            <person name="Colot V."/>
            <person name="Lysak M.A."/>
            <person name="Weigel D."/>
            <person name="Coupland G."/>
            <person name="Schneeberger K."/>
        </authorList>
    </citation>
    <scope>NUCLEOTIDE SEQUENCE [LARGE SCALE GENOMIC DNA]</scope>
    <source>
        <strain evidence="4">cv. Pajares</strain>
    </source>
</reference>
<evidence type="ECO:0000313" key="4">
    <source>
        <dbReference type="Proteomes" id="UP000029120"/>
    </source>
</evidence>
<keyword evidence="1" id="KW-0677">Repeat</keyword>
<dbReference type="Gene3D" id="1.10.1780.10">
    <property type="entry name" value="Clp, N-terminal domain"/>
    <property type="match status" value="1"/>
</dbReference>
<dbReference type="OrthoDB" id="10396772at2759"/>
<dbReference type="AlphaFoldDB" id="A0A087HIC5"/>
<dbReference type="Pfam" id="PF02861">
    <property type="entry name" value="Clp_N"/>
    <property type="match status" value="1"/>
</dbReference>
<dbReference type="Proteomes" id="UP000029120">
    <property type="component" value="Chromosome 2"/>
</dbReference>
<sequence length="44" mass="4575">MNPEKFTHKTNETIAAAHELAVNAGHAQITPLHLAGALISDPSG</sequence>
<evidence type="ECO:0000259" key="2">
    <source>
        <dbReference type="PROSITE" id="PS51903"/>
    </source>
</evidence>
<evidence type="ECO:0000313" key="3">
    <source>
        <dbReference type="EMBL" id="KFK41877.1"/>
    </source>
</evidence>
<keyword evidence="4" id="KW-1185">Reference proteome</keyword>
<organism evidence="3 4">
    <name type="scientific">Arabis alpina</name>
    <name type="common">Alpine rock-cress</name>
    <dbReference type="NCBI Taxonomy" id="50452"/>
    <lineage>
        <taxon>Eukaryota</taxon>
        <taxon>Viridiplantae</taxon>
        <taxon>Streptophyta</taxon>
        <taxon>Embryophyta</taxon>
        <taxon>Tracheophyta</taxon>
        <taxon>Spermatophyta</taxon>
        <taxon>Magnoliopsida</taxon>
        <taxon>eudicotyledons</taxon>
        <taxon>Gunneridae</taxon>
        <taxon>Pentapetalae</taxon>
        <taxon>rosids</taxon>
        <taxon>malvids</taxon>
        <taxon>Brassicales</taxon>
        <taxon>Brassicaceae</taxon>
        <taxon>Arabideae</taxon>
        <taxon>Arabis</taxon>
    </lineage>
</organism>
<dbReference type="EMBL" id="CM002870">
    <property type="protein sequence ID" value="KFK41877.1"/>
    <property type="molecule type" value="Genomic_DNA"/>
</dbReference>
<protein>
    <recommendedName>
        <fullName evidence="2">Clp R domain-containing protein</fullName>
    </recommendedName>
</protein>
<dbReference type="SUPFAM" id="SSF81923">
    <property type="entry name" value="Double Clp-N motif"/>
    <property type="match status" value="1"/>
</dbReference>
<proteinExistence type="predicted"/>
<feature type="domain" description="Clp R" evidence="2">
    <location>
        <begin position="3"/>
        <end position="44"/>
    </location>
</feature>